<reference evidence="2 3" key="1">
    <citation type="submission" date="2015-11" db="EMBL/GenBank/DDBJ databases">
        <title>Genomic analysis of 38 Legionella species identifies large and diverse effector repertoires.</title>
        <authorList>
            <person name="Burstein D."/>
            <person name="Amaro F."/>
            <person name="Zusman T."/>
            <person name="Lifshitz Z."/>
            <person name="Cohen O."/>
            <person name="Gilbert J.A."/>
            <person name="Pupko T."/>
            <person name="Shuman H.A."/>
            <person name="Segal G."/>
        </authorList>
    </citation>
    <scope>NUCLEOTIDE SEQUENCE [LARGE SCALE GENOMIC DNA]</scope>
    <source>
        <strain evidence="2 3">SC-63-C7</strain>
    </source>
</reference>
<evidence type="ECO:0000313" key="2">
    <source>
        <dbReference type="EMBL" id="KTD66213.1"/>
    </source>
</evidence>
<dbReference type="RefSeq" id="WP_058513107.1">
    <property type="nucleotide sequence ID" value="NZ_CAAAIH010000031.1"/>
</dbReference>
<dbReference type="Proteomes" id="UP000054703">
    <property type="component" value="Unassembled WGS sequence"/>
</dbReference>
<dbReference type="InterPro" id="IPR005498">
    <property type="entry name" value="T4SS_VirB10/TraB/TrbI"/>
</dbReference>
<protein>
    <submittedName>
        <fullName evidence="2">Putative conjugative transfer protein TraB</fullName>
    </submittedName>
</protein>
<keyword evidence="3" id="KW-1185">Reference proteome</keyword>
<comment type="caution">
    <text evidence="2">The sequence shown here is derived from an EMBL/GenBank/DDBJ whole genome shotgun (WGS) entry which is preliminary data.</text>
</comment>
<dbReference type="STRING" id="45074.Lsan_0645"/>
<dbReference type="CDD" id="cd16430">
    <property type="entry name" value="TraB"/>
    <property type="match status" value="1"/>
</dbReference>
<feature type="coiled-coil region" evidence="1">
    <location>
        <begin position="78"/>
        <end position="143"/>
    </location>
</feature>
<gene>
    <name evidence="2" type="ORF">Lsan_0645</name>
</gene>
<dbReference type="Pfam" id="PF03743">
    <property type="entry name" value="TrbI"/>
    <property type="match status" value="1"/>
</dbReference>
<sequence>MLKNIKERMRKKLKGNANKLAKREQIHHALFLLLIGLGSYGFYCYSKAPSQHKIKQEEAHFDGVFDSKFHQGSDEALIEQQQKQIDALKQLVEEKKNSQSNTPVVHEMDEHTKLLMDTMQTKLAHLEEENKKMNEQLQVAMISSQQASQGITVLPPSREEMEAKRKNRQRMEREMLSKAGLETVRFNGRKKKKEIERTSRNYVWAGTFVEGVLLTGILGDAGINGSKNMGTAMIRLTSSGIMPNNQHSHLEGCFALVSSYGDLSGSSVVLHLETLSCAGKSVNFEQKAYGSVFDLDAMQDLRGTSILKTKPLLTYSAAAGVLAGIGNGVANYGSAQSFNPSNGTFTTYSPLSMAQSAAGGGISNPANRIADYVMRIADIYHPLVVARAGRRVSVLFTKGFWIDKEHQVYESGKSIDEVRAQKERTITTTISRAQAINAEGVEAPVRTPSLIEPELMMQSNSRMEQNLPRPLIQTNAPLFSTVKNEEPPHD</sequence>
<keyword evidence="1" id="KW-0175">Coiled coil</keyword>
<dbReference type="EMBL" id="LNYU01000011">
    <property type="protein sequence ID" value="KTD66213.1"/>
    <property type="molecule type" value="Genomic_DNA"/>
</dbReference>
<proteinExistence type="predicted"/>
<dbReference type="OrthoDB" id="15544at2"/>
<name>A0A0W0ZAP3_9GAMM</name>
<dbReference type="AlphaFoldDB" id="A0A0W0ZAP3"/>
<evidence type="ECO:0000256" key="1">
    <source>
        <dbReference type="SAM" id="Coils"/>
    </source>
</evidence>
<organism evidence="2 3">
    <name type="scientific">Legionella santicrucis</name>
    <dbReference type="NCBI Taxonomy" id="45074"/>
    <lineage>
        <taxon>Bacteria</taxon>
        <taxon>Pseudomonadati</taxon>
        <taxon>Pseudomonadota</taxon>
        <taxon>Gammaproteobacteria</taxon>
        <taxon>Legionellales</taxon>
        <taxon>Legionellaceae</taxon>
        <taxon>Legionella</taxon>
    </lineage>
</organism>
<accession>A0A0W0ZAP3</accession>
<dbReference type="PATRIC" id="fig|45074.5.peg.679"/>
<evidence type="ECO:0000313" key="3">
    <source>
        <dbReference type="Proteomes" id="UP000054703"/>
    </source>
</evidence>